<proteinExistence type="inferred from homology"/>
<dbReference type="InterPro" id="IPR003507">
    <property type="entry name" value="S66_fam"/>
</dbReference>
<dbReference type="InterPro" id="IPR027461">
    <property type="entry name" value="Carboxypeptidase_A_C_sf"/>
</dbReference>
<organism evidence="6 7">
    <name type="scientific">Viridibacillus arvi</name>
    <dbReference type="NCBI Taxonomy" id="263475"/>
    <lineage>
        <taxon>Bacteria</taxon>
        <taxon>Bacillati</taxon>
        <taxon>Bacillota</taxon>
        <taxon>Bacilli</taxon>
        <taxon>Bacillales</taxon>
        <taxon>Caryophanaceae</taxon>
        <taxon>Viridibacillus</taxon>
    </lineage>
</organism>
<dbReference type="OrthoDB" id="9807329at2"/>
<protein>
    <submittedName>
        <fullName evidence="6">Peptidase U61</fullName>
    </submittedName>
</protein>
<accession>A0A0M0L8C7</accession>
<feature type="domain" description="LD-carboxypeptidase N-terminal" evidence="4">
    <location>
        <begin position="12"/>
        <end position="131"/>
    </location>
</feature>
<dbReference type="PIRSF" id="PIRSF028757">
    <property type="entry name" value="LD-carboxypeptidase"/>
    <property type="match status" value="1"/>
</dbReference>
<dbReference type="CDD" id="cd07062">
    <property type="entry name" value="Peptidase_S66_mccF_like"/>
    <property type="match status" value="1"/>
</dbReference>
<evidence type="ECO:0000256" key="1">
    <source>
        <dbReference type="ARBA" id="ARBA00010233"/>
    </source>
</evidence>
<feature type="active site" description="Charge relay system" evidence="3">
    <location>
        <position position="305"/>
    </location>
</feature>
<dbReference type="Pfam" id="PF02016">
    <property type="entry name" value="Peptidase_S66"/>
    <property type="match status" value="1"/>
</dbReference>
<reference evidence="7" key="1">
    <citation type="submission" date="2015-08" db="EMBL/GenBank/DDBJ databases">
        <title>Fjat-10028 dsm 16317.</title>
        <authorList>
            <person name="Liu B."/>
            <person name="Wang J."/>
            <person name="Zhu Y."/>
            <person name="Liu G."/>
            <person name="Chen Q."/>
            <person name="Chen Z."/>
            <person name="Lan J."/>
            <person name="Che J."/>
            <person name="Ge C."/>
            <person name="Shi H."/>
            <person name="Pan Z."/>
            <person name="Liu X."/>
        </authorList>
    </citation>
    <scope>NUCLEOTIDE SEQUENCE [LARGE SCALE GENOMIC DNA]</scope>
    <source>
        <strain evidence="7">DSM 16317</strain>
    </source>
</reference>
<dbReference type="InterPro" id="IPR029062">
    <property type="entry name" value="Class_I_gatase-like"/>
</dbReference>
<dbReference type="PANTHER" id="PTHR30237">
    <property type="entry name" value="MURAMOYLTETRAPEPTIDE CARBOXYPEPTIDASE"/>
    <property type="match status" value="1"/>
</dbReference>
<keyword evidence="2" id="KW-0378">Hydrolase</keyword>
<evidence type="ECO:0000259" key="5">
    <source>
        <dbReference type="Pfam" id="PF17676"/>
    </source>
</evidence>
<dbReference type="InterPro" id="IPR027478">
    <property type="entry name" value="LdcA_N"/>
</dbReference>
<dbReference type="InterPro" id="IPR040449">
    <property type="entry name" value="Peptidase_S66_N"/>
</dbReference>
<dbReference type="Gene3D" id="3.50.30.60">
    <property type="entry name" value="LD-carboxypeptidase A C-terminal domain-like"/>
    <property type="match status" value="1"/>
</dbReference>
<evidence type="ECO:0000313" key="7">
    <source>
        <dbReference type="Proteomes" id="UP000036867"/>
    </source>
</evidence>
<feature type="active site" description="Nucleophile" evidence="3">
    <location>
        <position position="111"/>
    </location>
</feature>
<name>A0A0M0L8C7_9BACL</name>
<feature type="domain" description="LD-carboxypeptidase C-terminal" evidence="5">
    <location>
        <begin position="202"/>
        <end position="320"/>
    </location>
</feature>
<gene>
    <name evidence="6" type="ORF">AMD00_21740</name>
</gene>
<sequence>MKPKRLKVGSTIGIIAPSSGIAADCPGRLQRGIEEIEKLGYKVVVGEYARKSDDYMAGTVDERLIDLHAMFSNPKIDAIITTIGGTCSHQLLDKIDYELIKNNPKIFMGYSDITALNSAIYEKTGLVTFLGPAVLPQFGEFNGLMDYTYKYFQNTLVEVNTVEINSSSYRVLESLSWDKKDTRERVKEFNTGMQIFKQGKAKGKIIAGNVGVMLLLAGTEYFPNVDGAILCLEDDEGECPESIDRYFTQLRHMRVFDKISALVIGRFHPSVGFGDNHDNGLLYSILQRATEGYDFPIVYNADFGHTDPMFILPNGIQASIQANKDGIEFRFLETAVQ</sequence>
<keyword evidence="7" id="KW-1185">Reference proteome</keyword>
<dbReference type="EMBL" id="LILB01000009">
    <property type="protein sequence ID" value="KOO47289.1"/>
    <property type="molecule type" value="Genomic_DNA"/>
</dbReference>
<dbReference type="SUPFAM" id="SSF141986">
    <property type="entry name" value="LD-carboxypeptidase A C-terminal domain-like"/>
    <property type="match status" value="1"/>
</dbReference>
<feature type="active site" description="Charge relay system" evidence="3">
    <location>
        <position position="233"/>
    </location>
</feature>
<evidence type="ECO:0000313" key="6">
    <source>
        <dbReference type="EMBL" id="KOO47289.1"/>
    </source>
</evidence>
<evidence type="ECO:0000256" key="3">
    <source>
        <dbReference type="PIRSR" id="PIRSR028757-1"/>
    </source>
</evidence>
<dbReference type="Proteomes" id="UP000036867">
    <property type="component" value="Unassembled WGS sequence"/>
</dbReference>
<evidence type="ECO:0000256" key="2">
    <source>
        <dbReference type="ARBA" id="ARBA00022801"/>
    </source>
</evidence>
<dbReference type="InterPro" id="IPR040921">
    <property type="entry name" value="Peptidase_S66C"/>
</dbReference>
<dbReference type="AlphaFoldDB" id="A0A0M0L8C7"/>
<dbReference type="Gene3D" id="3.40.50.10740">
    <property type="entry name" value="Class I glutamine amidotransferase-like"/>
    <property type="match status" value="1"/>
</dbReference>
<dbReference type="Pfam" id="PF17676">
    <property type="entry name" value="Peptidase_S66C"/>
    <property type="match status" value="1"/>
</dbReference>
<comment type="caution">
    <text evidence="6">The sequence shown here is derived from an EMBL/GenBank/DDBJ whole genome shotgun (WGS) entry which is preliminary data.</text>
</comment>
<dbReference type="GO" id="GO:0016787">
    <property type="term" value="F:hydrolase activity"/>
    <property type="evidence" value="ECO:0007669"/>
    <property type="project" value="UniProtKB-KW"/>
</dbReference>
<evidence type="ECO:0000259" key="4">
    <source>
        <dbReference type="Pfam" id="PF02016"/>
    </source>
</evidence>
<dbReference type="PATRIC" id="fig|263475.3.peg.147"/>
<comment type="similarity">
    <text evidence="1">Belongs to the peptidase S66 family.</text>
</comment>
<dbReference type="STRING" id="263475.AMD00_21740"/>
<dbReference type="PANTHER" id="PTHR30237:SF5">
    <property type="entry name" value="CARBOXYPEPTIDASE VC_A0337-RELATED"/>
    <property type="match status" value="1"/>
</dbReference>
<dbReference type="SUPFAM" id="SSF52317">
    <property type="entry name" value="Class I glutamine amidotransferase-like"/>
    <property type="match status" value="1"/>
</dbReference>